<evidence type="ECO:0000313" key="2">
    <source>
        <dbReference type="Proteomes" id="UP001162483"/>
    </source>
</evidence>
<sequence length="97" mass="11244">MMSGSDIFFTTAHVITEWPIRYHMNWDLTQRSHTAICFPLCPRIMAARSWEVRTGIGCEGTFRSVLAHQQRSRSAINGPDGKRLIIFNYKKNFQLVK</sequence>
<comment type="caution">
    <text evidence="1">The sequence shown here is derived from an EMBL/GenBank/DDBJ whole genome shotgun (WGS) entry which is preliminary data.</text>
</comment>
<dbReference type="EMBL" id="CATNWA010016272">
    <property type="protein sequence ID" value="CAI9591353.1"/>
    <property type="molecule type" value="Genomic_DNA"/>
</dbReference>
<dbReference type="Proteomes" id="UP001162483">
    <property type="component" value="Unassembled WGS sequence"/>
</dbReference>
<protein>
    <submittedName>
        <fullName evidence="1">Uncharacterized protein</fullName>
    </submittedName>
</protein>
<name>A0ABN9F3U3_9NEOB</name>
<proteinExistence type="predicted"/>
<keyword evidence="2" id="KW-1185">Reference proteome</keyword>
<evidence type="ECO:0000313" key="1">
    <source>
        <dbReference type="EMBL" id="CAI9591353.1"/>
    </source>
</evidence>
<feature type="non-terminal residue" evidence="1">
    <location>
        <position position="97"/>
    </location>
</feature>
<gene>
    <name evidence="1" type="ORF">SPARVUS_LOCUS11198793</name>
</gene>
<accession>A0ABN9F3U3</accession>
<organism evidence="1 2">
    <name type="scientific">Staurois parvus</name>
    <dbReference type="NCBI Taxonomy" id="386267"/>
    <lineage>
        <taxon>Eukaryota</taxon>
        <taxon>Metazoa</taxon>
        <taxon>Chordata</taxon>
        <taxon>Craniata</taxon>
        <taxon>Vertebrata</taxon>
        <taxon>Euteleostomi</taxon>
        <taxon>Amphibia</taxon>
        <taxon>Batrachia</taxon>
        <taxon>Anura</taxon>
        <taxon>Neobatrachia</taxon>
        <taxon>Ranoidea</taxon>
        <taxon>Ranidae</taxon>
        <taxon>Staurois</taxon>
    </lineage>
</organism>
<reference evidence="1" key="1">
    <citation type="submission" date="2023-05" db="EMBL/GenBank/DDBJ databases">
        <authorList>
            <person name="Stuckert A."/>
        </authorList>
    </citation>
    <scope>NUCLEOTIDE SEQUENCE</scope>
</reference>